<proteinExistence type="predicted"/>
<feature type="domain" description="Mammalian cell entry C-terminal" evidence="2">
    <location>
        <begin position="127"/>
        <end position="281"/>
    </location>
</feature>
<feature type="domain" description="Mce/MlaD" evidence="1">
    <location>
        <begin position="48"/>
        <end position="119"/>
    </location>
</feature>
<dbReference type="OrthoDB" id="9774928at2"/>
<dbReference type="NCBIfam" id="TIGR00996">
    <property type="entry name" value="Mtu_fam_mce"/>
    <property type="match status" value="1"/>
</dbReference>
<dbReference type="PANTHER" id="PTHR33371">
    <property type="entry name" value="INTERMEMBRANE PHOSPHOLIPID TRANSPORT SYSTEM BINDING PROTEIN MLAD-RELATED"/>
    <property type="match status" value="1"/>
</dbReference>
<dbReference type="Pfam" id="PF11887">
    <property type="entry name" value="Mce4_CUP1"/>
    <property type="match status" value="1"/>
</dbReference>
<name>A0A5C4VL74_9ACTN</name>
<comment type="caution">
    <text evidence="3">The sequence shown here is derived from an EMBL/GenBank/DDBJ whole genome shotgun (WGS) entry which is preliminary data.</text>
</comment>
<accession>A0A5C4VL74</accession>
<dbReference type="InterPro" id="IPR003399">
    <property type="entry name" value="Mce/MlaD"/>
</dbReference>
<dbReference type="GO" id="GO:0005576">
    <property type="term" value="C:extracellular region"/>
    <property type="evidence" value="ECO:0007669"/>
    <property type="project" value="TreeGrafter"/>
</dbReference>
<evidence type="ECO:0000259" key="1">
    <source>
        <dbReference type="Pfam" id="PF02470"/>
    </source>
</evidence>
<dbReference type="AlphaFoldDB" id="A0A5C4VL74"/>
<dbReference type="InterPro" id="IPR052336">
    <property type="entry name" value="MlaD_Phospholipid_Transporter"/>
</dbReference>
<evidence type="ECO:0000259" key="2">
    <source>
        <dbReference type="Pfam" id="PF11887"/>
    </source>
</evidence>
<protein>
    <submittedName>
        <fullName evidence="3">MCE family protein</fullName>
    </submittedName>
</protein>
<organism evidence="3 4">
    <name type="scientific">Nocardioides albidus</name>
    <dbReference type="NCBI Taxonomy" id="1517589"/>
    <lineage>
        <taxon>Bacteria</taxon>
        <taxon>Bacillati</taxon>
        <taxon>Actinomycetota</taxon>
        <taxon>Actinomycetes</taxon>
        <taxon>Propionibacteriales</taxon>
        <taxon>Nocardioidaceae</taxon>
        <taxon>Nocardioides</taxon>
    </lineage>
</organism>
<gene>
    <name evidence="3" type="ORF">FHP29_19820</name>
</gene>
<sequence length="490" mass="51480">MSRVTSLRTRLRAGVALLAGALLLTGCDFDVYELPLPGGADTGDDPMTISVRFDDVLDLVPKSSVKVNDVAVGKVTDVRLDGYQAVVTLELRKDVDLPDNPVASIRQTSLLGEKFVSLAAPETGAQGHLSDGDVIKDGGRNPEVEEVLGALSLVLNGGGIAQLKTITSELNLALEGREDSAKSVLTQVSSLMGQLDQRKQDIVAAIESVNRLAITARTHQASIDRALDELPSALESLDRQRDDLVRMLDGLTQLSDVGVRVIKTTKAATIDTLKMLNPVLFQIAQAGDDFAQGFSTFLTYPFIDESVGRDPQVARNLHMGDYVNLSVDLALDLGNLRLPGVACIATDQLPDLPLDVLIDLKTLCPAATQSLQACLKTPPDPQACLKLPGALLDDVCEAVKLLCGVTGGLTGAARTGPTAGSPSATDNQLGTLLSTVLGGGGLGRPAPGGSSPSDVLWRDFDTTYDAGLVSLYAAPLVASRQIEQKVGSAQ</sequence>
<dbReference type="InterPro" id="IPR005693">
    <property type="entry name" value="Mce"/>
</dbReference>
<dbReference type="Proteomes" id="UP000313231">
    <property type="component" value="Unassembled WGS sequence"/>
</dbReference>
<dbReference type="PANTHER" id="PTHR33371:SF15">
    <property type="entry name" value="LIPOPROTEIN LPRN"/>
    <property type="match status" value="1"/>
</dbReference>
<reference evidence="3 4" key="1">
    <citation type="journal article" date="2016" name="Int. J. Syst. Evol. Microbiol.">
        <title>Nocardioides albidus sp. nov., an actinobacterium isolated from garden soil.</title>
        <authorList>
            <person name="Singh H."/>
            <person name="Du J."/>
            <person name="Trinh H."/>
            <person name="Won K."/>
            <person name="Yang J.E."/>
            <person name="Yin C."/>
            <person name="Kook M."/>
            <person name="Yi T.H."/>
        </authorList>
    </citation>
    <scope>NUCLEOTIDE SEQUENCE [LARGE SCALE GENOMIC DNA]</scope>
    <source>
        <strain evidence="3 4">CCTCC AB 2015297</strain>
    </source>
</reference>
<dbReference type="InterPro" id="IPR024516">
    <property type="entry name" value="Mce_C"/>
</dbReference>
<evidence type="ECO:0000313" key="3">
    <source>
        <dbReference type="EMBL" id="TNM36395.1"/>
    </source>
</evidence>
<keyword evidence="4" id="KW-1185">Reference proteome</keyword>
<dbReference type="Pfam" id="PF02470">
    <property type="entry name" value="MlaD"/>
    <property type="match status" value="1"/>
</dbReference>
<dbReference type="RefSeq" id="WP_139624580.1">
    <property type="nucleotide sequence ID" value="NZ_VDMP01000027.1"/>
</dbReference>
<evidence type="ECO:0000313" key="4">
    <source>
        <dbReference type="Proteomes" id="UP000313231"/>
    </source>
</evidence>
<dbReference type="PROSITE" id="PS51257">
    <property type="entry name" value="PROKAR_LIPOPROTEIN"/>
    <property type="match status" value="1"/>
</dbReference>
<dbReference type="EMBL" id="VDMP01000027">
    <property type="protein sequence ID" value="TNM36395.1"/>
    <property type="molecule type" value="Genomic_DNA"/>
</dbReference>